<feature type="transmembrane region" description="Helical" evidence="1">
    <location>
        <begin position="12"/>
        <end position="37"/>
    </location>
</feature>
<dbReference type="PANTHER" id="PTHR10983:SF16">
    <property type="entry name" value="LYSOCARDIOLIPIN ACYLTRANSFERASE 1"/>
    <property type="match status" value="1"/>
</dbReference>
<dbReference type="SUPFAM" id="SSF69593">
    <property type="entry name" value="Glycerol-3-phosphate (1)-acyltransferase"/>
    <property type="match status" value="1"/>
</dbReference>
<evidence type="ECO:0000313" key="3">
    <source>
        <dbReference type="EMBL" id="ABE59171.1"/>
    </source>
</evidence>
<dbReference type="InterPro" id="IPR002123">
    <property type="entry name" value="Plipid/glycerol_acylTrfase"/>
</dbReference>
<keyword evidence="1" id="KW-0472">Membrane</keyword>
<dbReference type="GO" id="GO:0016746">
    <property type="term" value="F:acyltransferase activity"/>
    <property type="evidence" value="ECO:0007669"/>
    <property type="project" value="UniProtKB-KW"/>
</dbReference>
<keyword evidence="4" id="KW-1185">Reference proteome</keyword>
<dbReference type="EMBL" id="CP000285">
    <property type="protein sequence ID" value="ABE59171.1"/>
    <property type="molecule type" value="Genomic_DNA"/>
</dbReference>
<gene>
    <name evidence="3" type="ordered locus">Csal_1819</name>
</gene>
<keyword evidence="1" id="KW-1133">Transmembrane helix</keyword>
<reference evidence="3 4" key="1">
    <citation type="journal article" date="2011" name="Stand. Genomic Sci.">
        <title>Complete genome sequence of the halophilic and highly halotolerant Chromohalobacter salexigens type strain (1H11(T)).</title>
        <authorList>
            <person name="Copeland A."/>
            <person name="O'Connor K."/>
            <person name="Lucas S."/>
            <person name="Lapidus A."/>
            <person name="Berry K.W."/>
            <person name="Detter J.C."/>
            <person name="Del Rio T.G."/>
            <person name="Hammon N."/>
            <person name="Dalin E."/>
            <person name="Tice H."/>
            <person name="Pitluck S."/>
            <person name="Bruce D."/>
            <person name="Goodwin L."/>
            <person name="Han C."/>
            <person name="Tapia R."/>
            <person name="Saunders E."/>
            <person name="Schmutz J."/>
            <person name="Brettin T."/>
            <person name="Larimer F."/>
            <person name="Land M."/>
            <person name="Hauser L."/>
            <person name="Vargas C."/>
            <person name="Nieto J.J."/>
            <person name="Kyrpides N.C."/>
            <person name="Ivanova N."/>
            <person name="Goker M."/>
            <person name="Klenk H.P."/>
            <person name="Csonka L.N."/>
            <person name="Woyke T."/>
        </authorList>
    </citation>
    <scope>NUCLEOTIDE SEQUENCE [LARGE SCALE GENOMIC DNA]</scope>
    <source>
        <strain evidence="4">ATCC BAA-138 / DSM 3043 / CIP 106854 / NCIMB 13768 / 1H11</strain>
    </source>
</reference>
<dbReference type="CDD" id="cd07990">
    <property type="entry name" value="LPLAT_LCLAT1-like"/>
    <property type="match status" value="1"/>
</dbReference>
<dbReference type="Pfam" id="PF01553">
    <property type="entry name" value="Acyltransferase"/>
    <property type="match status" value="1"/>
</dbReference>
<dbReference type="KEGG" id="csa:Csal_1819"/>
<accession>Q1QWI7</accession>
<sequence>MIAKSLKENGMATLKGLVSVLLLIVNTLFWGVPLYLLTLLKLVTPTRRWRLRVLAGLNAIALAWIATNNWWIRHWIKPRISAQLPDGLSPRQWWLVIANHQSWTDIFVMQYLLHGRTPMPKFFLKRELIFIPVIGLAWWALEFPFMRRYTRQKLAERPQLAERDRRATQRMCERAREMPMAIYNFVEGTRFTPAKRDRQASPFQHLLRPKAGGTAQVLGLLGDRLSGIIDVTLHYRSPRPNFWHFLCGRNDSVHMEARLLAVPAWMVSGDYHLDPHYKERFHSWLNALWQEKDRALASSPFSSSS</sequence>
<dbReference type="eggNOG" id="COG0204">
    <property type="taxonomic scope" value="Bacteria"/>
</dbReference>
<dbReference type="AlphaFoldDB" id="Q1QWI7"/>
<keyword evidence="3" id="KW-0808">Transferase</keyword>
<feature type="transmembrane region" description="Helical" evidence="1">
    <location>
        <begin position="49"/>
        <end position="72"/>
    </location>
</feature>
<evidence type="ECO:0000313" key="4">
    <source>
        <dbReference type="Proteomes" id="UP000000239"/>
    </source>
</evidence>
<dbReference type="SMART" id="SM00563">
    <property type="entry name" value="PlsC"/>
    <property type="match status" value="1"/>
</dbReference>
<dbReference type="GeneID" id="95334531"/>
<dbReference type="PANTHER" id="PTHR10983">
    <property type="entry name" value="1-ACYLGLYCEROL-3-PHOSPHATE ACYLTRANSFERASE-RELATED"/>
    <property type="match status" value="1"/>
</dbReference>
<feature type="domain" description="Phospholipid/glycerol acyltransferase" evidence="2">
    <location>
        <begin position="94"/>
        <end position="223"/>
    </location>
</feature>
<name>Q1QWI7_CHRI1</name>
<evidence type="ECO:0000259" key="2">
    <source>
        <dbReference type="SMART" id="SM00563"/>
    </source>
</evidence>
<keyword evidence="3" id="KW-0012">Acyltransferase</keyword>
<dbReference type="NCBIfam" id="NF010621">
    <property type="entry name" value="PRK14014.1"/>
    <property type="match status" value="1"/>
</dbReference>
<dbReference type="RefSeq" id="WP_011507117.1">
    <property type="nucleotide sequence ID" value="NC_007963.1"/>
</dbReference>
<organism evidence="3 4">
    <name type="scientific">Chromohalobacter israelensis (strain ATCC BAA-138 / DSM 3043 / CIP 106854 / NCIMB 13768 / 1H11)</name>
    <name type="common">Chromohalobacter salexigens</name>
    <dbReference type="NCBI Taxonomy" id="290398"/>
    <lineage>
        <taxon>Bacteria</taxon>
        <taxon>Pseudomonadati</taxon>
        <taxon>Pseudomonadota</taxon>
        <taxon>Gammaproteobacteria</taxon>
        <taxon>Oceanospirillales</taxon>
        <taxon>Halomonadaceae</taxon>
        <taxon>Chromohalobacter</taxon>
    </lineage>
</organism>
<protein>
    <submittedName>
        <fullName evidence="3">Phospholipid/glycerol acyltransferase</fullName>
    </submittedName>
</protein>
<keyword evidence="1" id="KW-0812">Transmembrane</keyword>
<proteinExistence type="predicted"/>
<dbReference type="Proteomes" id="UP000000239">
    <property type="component" value="Chromosome"/>
</dbReference>
<dbReference type="HOGENOM" id="CLU_054727_0_0_6"/>
<dbReference type="STRING" id="290398.Csal_1819"/>
<feature type="transmembrane region" description="Helical" evidence="1">
    <location>
        <begin position="128"/>
        <end position="145"/>
    </location>
</feature>
<evidence type="ECO:0000256" key="1">
    <source>
        <dbReference type="SAM" id="Phobius"/>
    </source>
</evidence>